<accession>A0A3R7MID4</accession>
<feature type="compositionally biased region" description="Pro residues" evidence="1">
    <location>
        <begin position="445"/>
        <end position="474"/>
    </location>
</feature>
<feature type="compositionally biased region" description="Pro residues" evidence="1">
    <location>
        <begin position="512"/>
        <end position="552"/>
    </location>
</feature>
<reference evidence="2 3" key="2">
    <citation type="submission" date="2019-01" db="EMBL/GenBank/DDBJ databases">
        <title>The decoding of complex shrimp genome reveals the adaptation for benthos swimmer, frequently molting mechanism and breeding impact on genome.</title>
        <authorList>
            <person name="Sun Y."/>
            <person name="Gao Y."/>
            <person name="Yu Y."/>
        </authorList>
    </citation>
    <scope>NUCLEOTIDE SEQUENCE [LARGE SCALE GENOMIC DNA]</scope>
    <source>
        <tissue evidence="2">Muscle</tissue>
    </source>
</reference>
<feature type="compositionally biased region" description="Pro residues" evidence="1">
    <location>
        <begin position="387"/>
        <end position="415"/>
    </location>
</feature>
<name>A0A3R7MID4_PENVA</name>
<dbReference type="Proteomes" id="UP000283509">
    <property type="component" value="Unassembled WGS sequence"/>
</dbReference>
<feature type="region of interest" description="Disordered" evidence="1">
    <location>
        <begin position="387"/>
        <end position="558"/>
    </location>
</feature>
<feature type="compositionally biased region" description="Pro residues" evidence="1">
    <location>
        <begin position="483"/>
        <end position="503"/>
    </location>
</feature>
<evidence type="ECO:0000313" key="3">
    <source>
        <dbReference type="Proteomes" id="UP000283509"/>
    </source>
</evidence>
<comment type="caution">
    <text evidence="2">The sequence shown here is derived from an EMBL/GenBank/DDBJ whole genome shotgun (WGS) entry which is preliminary data.</text>
</comment>
<feature type="region of interest" description="Disordered" evidence="1">
    <location>
        <begin position="92"/>
        <end position="169"/>
    </location>
</feature>
<sequence>MVIVPTLVQSKSFGAGTKRRVTLPFCPQTRRTCATPLLIRDWSRKIDRKLGLERAWKDLGEKPGEGFEVGVIPGAADELLRVQDGRGGELKSLTKEFGGETGTPSPSCDTEEDNACASAPGEGGAQRGRHFFDPRRPRPCPQASTRDEASGLTDSHGGAANPRTASPGCARESRLTCLKVADEAHGEDLPPADESPLVSESRWPVRAPRREPVPGAPPSPGDPDGRGPSGLQQLLGQLKEQRSRRPRGREAEAVRGRGKEERKNLRRPERGRERQSPRPLRATLACTIHLQLTSNPCVSHPILTPPQYPPTLAFPLSSLLTNTPPPPETLLFTPLLQPPIPPSPIFYQPPSPLPTPYTNTPPPTLTLYIPPTLHPLPTSFHPLPPPPLTLTLYPPPPTPHPSPPPFTNPLPPPSAYTPRPQTTLLPPLPPNRHLSPHPLPTSSNPHPPPPPALRLTPLPPSSNPPPLPLLPPSPSTLYQTLPQPAPNLPPHPYPLPPFPPTPTPFFLHPLRHLPPPPPPSLSTTLPPPPPTPHPFTNAPPPPPPLPPPPPCNSTPKKF</sequence>
<gene>
    <name evidence="2" type="ORF">C7M84_024331</name>
</gene>
<reference evidence="2 3" key="1">
    <citation type="submission" date="2018-04" db="EMBL/GenBank/DDBJ databases">
        <authorList>
            <person name="Zhang X."/>
            <person name="Yuan J."/>
            <person name="Li F."/>
            <person name="Xiang J."/>
        </authorList>
    </citation>
    <scope>NUCLEOTIDE SEQUENCE [LARGE SCALE GENOMIC DNA]</scope>
    <source>
        <tissue evidence="2">Muscle</tissue>
    </source>
</reference>
<organism evidence="2 3">
    <name type="scientific">Penaeus vannamei</name>
    <name type="common">Whiteleg shrimp</name>
    <name type="synonym">Litopenaeus vannamei</name>
    <dbReference type="NCBI Taxonomy" id="6689"/>
    <lineage>
        <taxon>Eukaryota</taxon>
        <taxon>Metazoa</taxon>
        <taxon>Ecdysozoa</taxon>
        <taxon>Arthropoda</taxon>
        <taxon>Crustacea</taxon>
        <taxon>Multicrustacea</taxon>
        <taxon>Malacostraca</taxon>
        <taxon>Eumalacostraca</taxon>
        <taxon>Eucarida</taxon>
        <taxon>Decapoda</taxon>
        <taxon>Dendrobranchiata</taxon>
        <taxon>Penaeoidea</taxon>
        <taxon>Penaeidae</taxon>
        <taxon>Penaeus</taxon>
    </lineage>
</organism>
<evidence type="ECO:0000313" key="2">
    <source>
        <dbReference type="EMBL" id="ROT82502.1"/>
    </source>
</evidence>
<feature type="region of interest" description="Disordered" evidence="1">
    <location>
        <begin position="185"/>
        <end position="280"/>
    </location>
</feature>
<evidence type="ECO:0000256" key="1">
    <source>
        <dbReference type="SAM" id="MobiDB-lite"/>
    </source>
</evidence>
<dbReference type="PRINTS" id="PR01217">
    <property type="entry name" value="PRICHEXTENSN"/>
</dbReference>
<dbReference type="AlphaFoldDB" id="A0A3R7MID4"/>
<proteinExistence type="predicted"/>
<protein>
    <submittedName>
        <fullName evidence="2">Uncharacterized protein</fullName>
    </submittedName>
</protein>
<keyword evidence="3" id="KW-1185">Reference proteome</keyword>
<dbReference type="EMBL" id="QCYY01000814">
    <property type="protein sequence ID" value="ROT82502.1"/>
    <property type="molecule type" value="Genomic_DNA"/>
</dbReference>
<feature type="compositionally biased region" description="Basic and acidic residues" evidence="1">
    <location>
        <begin position="239"/>
        <end position="276"/>
    </location>
</feature>
<feature type="compositionally biased region" description="Low complexity" evidence="1">
    <location>
        <begin position="229"/>
        <end position="238"/>
    </location>
</feature>